<keyword evidence="5" id="KW-1185">Reference proteome</keyword>
<dbReference type="InterPro" id="IPR043128">
    <property type="entry name" value="Rev_trsase/Diguanyl_cyclase"/>
</dbReference>
<dbReference type="Pfam" id="PF00990">
    <property type="entry name" value="GGDEF"/>
    <property type="match status" value="1"/>
</dbReference>
<dbReference type="AlphaFoldDB" id="A0A4Z0M8H6"/>
<dbReference type="GO" id="GO:0003824">
    <property type="term" value="F:catalytic activity"/>
    <property type="evidence" value="ECO:0007669"/>
    <property type="project" value="UniProtKB-ARBA"/>
</dbReference>
<dbReference type="SUPFAM" id="SSF55073">
    <property type="entry name" value="Nucleotide cyclase"/>
    <property type="match status" value="1"/>
</dbReference>
<dbReference type="InterPro" id="IPR052163">
    <property type="entry name" value="DGC-Regulatory_Protein"/>
</dbReference>
<gene>
    <name evidence="4" type="ORF">E4634_02100</name>
</gene>
<dbReference type="InterPro" id="IPR036259">
    <property type="entry name" value="MFS_trans_sf"/>
</dbReference>
<dbReference type="SMART" id="SM00267">
    <property type="entry name" value="GGDEF"/>
    <property type="match status" value="1"/>
</dbReference>
<feature type="transmembrane region" description="Helical" evidence="2">
    <location>
        <begin position="163"/>
        <end position="180"/>
    </location>
</feature>
<dbReference type="SUPFAM" id="SSF103473">
    <property type="entry name" value="MFS general substrate transporter"/>
    <property type="match status" value="1"/>
</dbReference>
<evidence type="ECO:0000256" key="2">
    <source>
        <dbReference type="SAM" id="Phobius"/>
    </source>
</evidence>
<feature type="transmembrane region" description="Helical" evidence="2">
    <location>
        <begin position="110"/>
        <end position="130"/>
    </location>
</feature>
<dbReference type="InterPro" id="IPR029787">
    <property type="entry name" value="Nucleotide_cyclase"/>
</dbReference>
<feature type="transmembrane region" description="Helical" evidence="2">
    <location>
        <begin position="187"/>
        <end position="204"/>
    </location>
</feature>
<evidence type="ECO:0000313" key="4">
    <source>
        <dbReference type="EMBL" id="TGD75696.1"/>
    </source>
</evidence>
<evidence type="ECO:0000259" key="3">
    <source>
        <dbReference type="PROSITE" id="PS50887"/>
    </source>
</evidence>
<feature type="transmembrane region" description="Helical" evidence="2">
    <location>
        <begin position="210"/>
        <end position="233"/>
    </location>
</feature>
<dbReference type="Proteomes" id="UP000298050">
    <property type="component" value="Unassembled WGS sequence"/>
</dbReference>
<reference evidence="4 5" key="1">
    <citation type="submission" date="2019-04" db="EMBL/GenBank/DDBJ databases">
        <title>Taxonomy of novel Haliea sp. from mangrove soil of West Coast of India.</title>
        <authorList>
            <person name="Verma A."/>
            <person name="Kumar P."/>
            <person name="Krishnamurthi S."/>
        </authorList>
    </citation>
    <scope>NUCLEOTIDE SEQUENCE [LARGE SCALE GENOMIC DNA]</scope>
    <source>
        <strain evidence="4 5">SAOS-164</strain>
    </source>
</reference>
<evidence type="ECO:0000313" key="5">
    <source>
        <dbReference type="Proteomes" id="UP000298050"/>
    </source>
</evidence>
<comment type="cofactor">
    <cofactor evidence="1">
        <name>Mg(2+)</name>
        <dbReference type="ChEBI" id="CHEBI:18420"/>
    </cofactor>
</comment>
<keyword evidence="2" id="KW-1133">Transmembrane helix</keyword>
<dbReference type="EMBL" id="SRLE01000002">
    <property type="protein sequence ID" value="TGD75696.1"/>
    <property type="molecule type" value="Genomic_DNA"/>
</dbReference>
<feature type="domain" description="GGDEF" evidence="3">
    <location>
        <begin position="282"/>
        <end position="408"/>
    </location>
</feature>
<sequence length="408" mass="45356">MFIERSGAWMQYGEQACGDHESSQAGREGKRRRCARANSAPGRRSRAVIWQLLLRVIDPLVPRSIREHQQVEELVRARSLVLITLTSCLGAAGVLAASLVSTILPEDMRLISTLALLALLLGNALALWVFRYSARFTLAANIYVLSVYLATVGTFLMADAPEYVHLLMMMFCIPVVMSYIADHTSAISWLVVITVSPCLAVLAGNPLVGAMFLACWWLGCFTMFSALCMEQFYRESMRSRLHMERDRFEFAAAHDPLTGLANRNTFDQRLQQSIERCATTGERLVLVMIDLNRFKPINDCYGHQTGDLILTTVAQRLRNLVRRADTVARLGGDEFAILVHSRDADGIAARISRTIGAPVAADGQRLSVGCSTGVAVCPDDSLEAGELLRIADERMYVDKRRRRMEVVV</sequence>
<feature type="transmembrane region" description="Helical" evidence="2">
    <location>
        <begin position="80"/>
        <end position="104"/>
    </location>
</feature>
<dbReference type="PANTHER" id="PTHR46663">
    <property type="entry name" value="DIGUANYLATE CYCLASE DGCT-RELATED"/>
    <property type="match status" value="1"/>
</dbReference>
<organism evidence="4 5">
    <name type="scientific">Mangrovimicrobium sediminis</name>
    <dbReference type="NCBI Taxonomy" id="2562682"/>
    <lineage>
        <taxon>Bacteria</taxon>
        <taxon>Pseudomonadati</taxon>
        <taxon>Pseudomonadota</taxon>
        <taxon>Gammaproteobacteria</taxon>
        <taxon>Cellvibrionales</taxon>
        <taxon>Halieaceae</taxon>
        <taxon>Mangrovimicrobium</taxon>
    </lineage>
</organism>
<dbReference type="CDD" id="cd01949">
    <property type="entry name" value="GGDEF"/>
    <property type="match status" value="1"/>
</dbReference>
<keyword evidence="2" id="KW-0472">Membrane</keyword>
<protein>
    <submittedName>
        <fullName evidence="4">GGDEF domain-containing protein</fullName>
    </submittedName>
</protein>
<dbReference type="InterPro" id="IPR000160">
    <property type="entry name" value="GGDEF_dom"/>
</dbReference>
<dbReference type="FunFam" id="3.30.70.270:FF:000001">
    <property type="entry name" value="Diguanylate cyclase domain protein"/>
    <property type="match status" value="1"/>
</dbReference>
<keyword evidence="2" id="KW-0812">Transmembrane</keyword>
<feature type="transmembrane region" description="Helical" evidence="2">
    <location>
        <begin position="137"/>
        <end position="157"/>
    </location>
</feature>
<name>A0A4Z0M8H6_9GAMM</name>
<dbReference type="OrthoDB" id="9180959at2"/>
<proteinExistence type="predicted"/>
<dbReference type="PROSITE" id="PS50887">
    <property type="entry name" value="GGDEF"/>
    <property type="match status" value="1"/>
</dbReference>
<dbReference type="PANTHER" id="PTHR46663:SF2">
    <property type="entry name" value="GGDEF DOMAIN-CONTAINING PROTEIN"/>
    <property type="match status" value="1"/>
</dbReference>
<dbReference type="Gene3D" id="3.30.70.270">
    <property type="match status" value="1"/>
</dbReference>
<evidence type="ECO:0000256" key="1">
    <source>
        <dbReference type="ARBA" id="ARBA00001946"/>
    </source>
</evidence>
<comment type="caution">
    <text evidence="4">The sequence shown here is derived from an EMBL/GenBank/DDBJ whole genome shotgun (WGS) entry which is preliminary data.</text>
</comment>
<accession>A0A4Z0M8H6</accession>